<name>A0A147BK88_IXORI</name>
<organism evidence="2">
    <name type="scientific">Ixodes ricinus</name>
    <name type="common">Common tick</name>
    <name type="synonym">Acarus ricinus</name>
    <dbReference type="NCBI Taxonomy" id="34613"/>
    <lineage>
        <taxon>Eukaryota</taxon>
        <taxon>Metazoa</taxon>
        <taxon>Ecdysozoa</taxon>
        <taxon>Arthropoda</taxon>
        <taxon>Chelicerata</taxon>
        <taxon>Arachnida</taxon>
        <taxon>Acari</taxon>
        <taxon>Parasitiformes</taxon>
        <taxon>Ixodida</taxon>
        <taxon>Ixodoidea</taxon>
        <taxon>Ixodidae</taxon>
        <taxon>Ixodinae</taxon>
        <taxon>Ixodes</taxon>
    </lineage>
</organism>
<feature type="signal peptide" evidence="1">
    <location>
        <begin position="1"/>
        <end position="36"/>
    </location>
</feature>
<evidence type="ECO:0000313" key="2">
    <source>
        <dbReference type="EMBL" id="JAR90745.1"/>
    </source>
</evidence>
<keyword evidence="1" id="KW-0732">Signal</keyword>
<dbReference type="AlphaFoldDB" id="A0A147BK88"/>
<accession>A0A147BK88</accession>
<sequence length="233" mass="25210">MRLGCTRGGWAGLARSWLRWARLLSAVSSRTTSTSTQVVFWSSRATGCVARACSWIASEIPSMRWLRASMERRSWPWTSTSRASLALSCCSWRAWLVTAFMAASSCRSCLDIRGVARGAVGRTRGLAGGLASREVEGTVSDACCPRLAWAPAGLPSASLSNAGTENLGAPRTESSTTSVKILEYDDASKHTRAPPPLFPDFDASCTLQRPPGRLIYHFSTIVRSVVLSVCFIK</sequence>
<proteinExistence type="predicted"/>
<evidence type="ECO:0000256" key="1">
    <source>
        <dbReference type="SAM" id="SignalP"/>
    </source>
</evidence>
<dbReference type="EMBL" id="GEGO01004659">
    <property type="protein sequence ID" value="JAR90745.1"/>
    <property type="molecule type" value="Transcribed_RNA"/>
</dbReference>
<feature type="chain" id="PRO_5007542499" description="Secreted protein" evidence="1">
    <location>
        <begin position="37"/>
        <end position="233"/>
    </location>
</feature>
<reference evidence="2" key="1">
    <citation type="journal article" date="2018" name="PLoS Negl. Trop. Dis.">
        <title>Sialome diversity of ticks revealed by RNAseq of single tick salivary glands.</title>
        <authorList>
            <person name="Perner J."/>
            <person name="Kropackova S."/>
            <person name="Kopacek P."/>
            <person name="Ribeiro J.M."/>
        </authorList>
    </citation>
    <scope>NUCLEOTIDE SEQUENCE</scope>
    <source>
        <strain evidence="2">Siblings of single egg batch collected in Ceske Budejovice</strain>
        <tissue evidence="2">Salivary glands</tissue>
    </source>
</reference>
<evidence type="ECO:0008006" key="3">
    <source>
        <dbReference type="Google" id="ProtNLM"/>
    </source>
</evidence>
<protein>
    <recommendedName>
        <fullName evidence="3">Secreted protein</fullName>
    </recommendedName>
</protein>